<dbReference type="Pfam" id="PF03080">
    <property type="entry name" value="Neprosin"/>
    <property type="match status" value="3"/>
</dbReference>
<dbReference type="PANTHER" id="PTHR31589:SF60">
    <property type="entry name" value="NEPROSIN DOMAIN-CONTAINING PROTEIN-RELATED"/>
    <property type="match status" value="1"/>
</dbReference>
<comment type="caution">
    <text evidence="3">The sequence shown here is derived from an EMBL/GenBank/DDBJ whole genome shotgun (WGS) entry which is preliminary data.</text>
</comment>
<feature type="domain" description="Neprosin PEP catalytic" evidence="2">
    <location>
        <begin position="747"/>
        <end position="995"/>
    </location>
</feature>
<gene>
    <name evidence="3" type="ORF">HID58_007556</name>
</gene>
<organism evidence="3 4">
    <name type="scientific">Brassica napus</name>
    <name type="common">Rape</name>
    <dbReference type="NCBI Taxonomy" id="3708"/>
    <lineage>
        <taxon>Eukaryota</taxon>
        <taxon>Viridiplantae</taxon>
        <taxon>Streptophyta</taxon>
        <taxon>Embryophyta</taxon>
        <taxon>Tracheophyta</taxon>
        <taxon>Spermatophyta</taxon>
        <taxon>Magnoliopsida</taxon>
        <taxon>eudicotyledons</taxon>
        <taxon>Gunneridae</taxon>
        <taxon>Pentapetalae</taxon>
        <taxon>rosids</taxon>
        <taxon>malvids</taxon>
        <taxon>Brassicales</taxon>
        <taxon>Brassicaceae</taxon>
        <taxon>Brassiceae</taxon>
        <taxon>Brassica</taxon>
    </lineage>
</organism>
<dbReference type="InterPro" id="IPR053168">
    <property type="entry name" value="Glutamic_endopeptidase"/>
</dbReference>
<proteinExistence type="predicted"/>
<keyword evidence="4" id="KW-1185">Reference proteome</keyword>
<dbReference type="PANTHER" id="PTHR31589">
    <property type="entry name" value="PROTEIN, PUTATIVE (DUF239)-RELATED-RELATED"/>
    <property type="match status" value="1"/>
</dbReference>
<evidence type="ECO:0000313" key="3">
    <source>
        <dbReference type="EMBL" id="KAH0940095.1"/>
    </source>
</evidence>
<evidence type="ECO:0000259" key="2">
    <source>
        <dbReference type="PROSITE" id="PS52045"/>
    </source>
</evidence>
<dbReference type="InterPro" id="IPR025521">
    <property type="entry name" value="Neprosin_propep"/>
</dbReference>
<reference evidence="3 4" key="1">
    <citation type="submission" date="2021-05" db="EMBL/GenBank/DDBJ databases">
        <title>Genome Assembly of Synthetic Allotetraploid Brassica napus Reveals Homoeologous Exchanges between Subgenomes.</title>
        <authorList>
            <person name="Davis J.T."/>
        </authorList>
    </citation>
    <scope>NUCLEOTIDE SEQUENCE [LARGE SCALE GENOMIC DNA]</scope>
    <source>
        <strain evidence="4">cv. Da-Ae</strain>
        <tissue evidence="3">Seedling</tissue>
    </source>
</reference>
<name>A0ABQ8EEP5_BRANA</name>
<sequence length="996" mass="110171">MSKGIRMALVMNLLSLLFSGVLVHSGQSTVPLKSFKIGENVTYDCIDIHLQPGLDHPLLKYHRIQMNPSISRPELKSQIGINKVQKQKIPCPDGTIPVWRNKKECTTNAQVLAENHVHSLSPDSPGTHLAGVRSQNGPFRGVEAWFKMFKLDIANDQASYGQIYIGSGSNTEVNFISAGWMINPSFFGDSRTWTYGFWKGKDGKGCYNTACSGFVQVSQTFPIVQPIDFPAGQSLWLHYSIHEDKNTGNWWLTELGSGEPNIDIGYWPKELFNLLDNGANMVGAGGVVQASSSGSSPEMGNGRFPNADHPRDSGIFTNVEVMDSNYVQHKMNYFPTEVVLDSPKCYRLTIGVVVHSGQSTVPLKSFKIGENVTYDCIDIYMQSGLDHPLLKYHTIQMKPSVSRTELKSQIGINKVQKQKIPCPDGTIPVWRNTKEFTTNTQVLAENHVHFLSPDSPGTHLAGVRSLNGPYHGVEAWFKMFELDIAKDQASYSQIYIGNGSNNEVNFISAGWMINPSFFGDGRTWTYGFWKGKDGKGCYNTACSGFVQVSQTVPIVQPIDVPTGQFLWLHYSIHQDKNTGNWWITELGEPNIDIGYWPKELFNLLDNGAIMVGAGGVVQASRSGSSPEMGNGQFPNVNHPNDSAIFTNIEVLDSNYVQRKMNYFPTEVLLDSPKCYGLTIGLDHPLLKNHTIQMKPSVSRTKLKSQIGINKVQKQKIPCPDETIPVLRNTKEFVTNAQVLADKHFHPLTADSPGTHISGVRSHNGPYRGVEASFEVVSVDIAKDQASYSQIYIGSGSNNEVNPSLFGDGRTWTYGFWKGKDGKGCYNMACSGFVQVSQKVPIFKPIGFRAGETVWLHYSIHQDKNTGNWWLTEALGLGEPGVDLGYWPKELFNLLDNGANMVGAGGVVQASRSGSSPEMGNGQFPNVNHPENSALLTNIEVLDSSYEQHKMNYVPTEVVLDSPKCYGLTIGKRFIFRRNRYGFYLNYGGPGGNSCGV</sequence>
<dbReference type="Pfam" id="PF14365">
    <property type="entry name" value="Neprosin_AP"/>
    <property type="match status" value="2"/>
</dbReference>
<evidence type="ECO:0000313" key="4">
    <source>
        <dbReference type="Proteomes" id="UP000824890"/>
    </source>
</evidence>
<feature type="signal peptide" evidence="1">
    <location>
        <begin position="1"/>
        <end position="28"/>
    </location>
</feature>
<evidence type="ECO:0000256" key="1">
    <source>
        <dbReference type="SAM" id="SignalP"/>
    </source>
</evidence>
<feature type="domain" description="Neprosin PEP catalytic" evidence="2">
    <location>
        <begin position="451"/>
        <end position="700"/>
    </location>
</feature>
<protein>
    <recommendedName>
        <fullName evidence="2">Neprosin PEP catalytic domain-containing protein</fullName>
    </recommendedName>
</protein>
<dbReference type="PROSITE" id="PS52045">
    <property type="entry name" value="NEPROSIN_PEP_CD"/>
    <property type="match status" value="3"/>
</dbReference>
<keyword evidence="1" id="KW-0732">Signal</keyword>
<dbReference type="Proteomes" id="UP000824890">
    <property type="component" value="Unassembled WGS sequence"/>
</dbReference>
<feature type="chain" id="PRO_5046577067" description="Neprosin PEP catalytic domain-containing protein" evidence="1">
    <location>
        <begin position="29"/>
        <end position="996"/>
    </location>
</feature>
<feature type="domain" description="Neprosin PEP catalytic" evidence="2">
    <location>
        <begin position="120"/>
        <end position="377"/>
    </location>
</feature>
<dbReference type="InterPro" id="IPR004314">
    <property type="entry name" value="Neprosin"/>
</dbReference>
<dbReference type="EMBL" id="JAGKQM010000002">
    <property type="protein sequence ID" value="KAH0940095.1"/>
    <property type="molecule type" value="Genomic_DNA"/>
</dbReference>
<accession>A0ABQ8EEP5</accession>